<keyword evidence="1" id="KW-0472">Membrane</keyword>
<dbReference type="KEGG" id="pco:PHACADRAFT_197410"/>
<name>K5VNE4_PHACS</name>
<keyword evidence="1" id="KW-1133">Transmembrane helix</keyword>
<dbReference type="AlphaFoldDB" id="K5VNE4"/>
<gene>
    <name evidence="2" type="ORF">PHACADRAFT_197410</name>
</gene>
<feature type="transmembrane region" description="Helical" evidence="1">
    <location>
        <begin position="45"/>
        <end position="72"/>
    </location>
</feature>
<feature type="transmembrane region" description="Helical" evidence="1">
    <location>
        <begin position="12"/>
        <end position="33"/>
    </location>
</feature>
<dbReference type="GeneID" id="18911229"/>
<dbReference type="Proteomes" id="UP000008370">
    <property type="component" value="Unassembled WGS sequence"/>
</dbReference>
<keyword evidence="1" id="KW-0812">Transmembrane</keyword>
<dbReference type="HOGENOM" id="CLU_046025_17_1_1"/>
<proteinExistence type="predicted"/>
<protein>
    <submittedName>
        <fullName evidence="2">Uncharacterized protein</fullName>
    </submittedName>
</protein>
<keyword evidence="3" id="KW-1185">Reference proteome</keyword>
<accession>K5VNE4</accession>
<evidence type="ECO:0000313" key="2">
    <source>
        <dbReference type="EMBL" id="EKM52978.1"/>
    </source>
</evidence>
<sequence length="87" mass="9435">MSPPDFSGTYGSLLVGGLVAAVLYGITALQTVVYCQHSATRDGWLIKITVGSLWLVDTFDMAAISQLIYWYLITNFGNPSSFSQPVV</sequence>
<dbReference type="EMBL" id="JH930474">
    <property type="protein sequence ID" value="EKM52978.1"/>
    <property type="molecule type" value="Genomic_DNA"/>
</dbReference>
<reference evidence="2 3" key="1">
    <citation type="journal article" date="2012" name="BMC Genomics">
        <title>Comparative genomics of the white-rot fungi, Phanerochaete carnosa and P. chrysosporium, to elucidate the genetic basis of the distinct wood types they colonize.</title>
        <authorList>
            <person name="Suzuki H."/>
            <person name="MacDonald J."/>
            <person name="Syed K."/>
            <person name="Salamov A."/>
            <person name="Hori C."/>
            <person name="Aerts A."/>
            <person name="Henrissat B."/>
            <person name="Wiebenga A."/>
            <person name="vanKuyk P.A."/>
            <person name="Barry K."/>
            <person name="Lindquist E."/>
            <person name="LaButti K."/>
            <person name="Lapidus A."/>
            <person name="Lucas S."/>
            <person name="Coutinho P."/>
            <person name="Gong Y."/>
            <person name="Samejima M."/>
            <person name="Mahadevan R."/>
            <person name="Abou-Zaid M."/>
            <person name="de Vries R.P."/>
            <person name="Igarashi K."/>
            <person name="Yadav J.S."/>
            <person name="Grigoriev I.V."/>
            <person name="Master E.R."/>
        </authorList>
    </citation>
    <scope>NUCLEOTIDE SEQUENCE [LARGE SCALE GENOMIC DNA]</scope>
    <source>
        <strain evidence="2 3">HHB-10118-sp</strain>
    </source>
</reference>
<organism evidence="2 3">
    <name type="scientific">Phanerochaete carnosa (strain HHB-10118-sp)</name>
    <name type="common">White-rot fungus</name>
    <name type="synonym">Peniophora carnosa</name>
    <dbReference type="NCBI Taxonomy" id="650164"/>
    <lineage>
        <taxon>Eukaryota</taxon>
        <taxon>Fungi</taxon>
        <taxon>Dikarya</taxon>
        <taxon>Basidiomycota</taxon>
        <taxon>Agaricomycotina</taxon>
        <taxon>Agaricomycetes</taxon>
        <taxon>Polyporales</taxon>
        <taxon>Phanerochaetaceae</taxon>
        <taxon>Phanerochaete</taxon>
    </lineage>
</organism>
<evidence type="ECO:0000313" key="3">
    <source>
        <dbReference type="Proteomes" id="UP000008370"/>
    </source>
</evidence>
<dbReference type="RefSeq" id="XP_007397692.1">
    <property type="nucleotide sequence ID" value="XM_007397630.1"/>
</dbReference>
<dbReference type="InParanoid" id="K5VNE4"/>
<dbReference type="OrthoDB" id="3214861at2759"/>
<evidence type="ECO:0000256" key="1">
    <source>
        <dbReference type="SAM" id="Phobius"/>
    </source>
</evidence>